<evidence type="ECO:0000313" key="1">
    <source>
        <dbReference type="EMBL" id="KAG0690113.1"/>
    </source>
</evidence>
<comment type="caution">
    <text evidence="1">The sequence shown here is derived from an EMBL/GenBank/DDBJ whole genome shotgun (WGS) entry which is preliminary data.</text>
</comment>
<sequence>MPFRAEFELNSKDCRLLWTKSISGFQSISDSFKIVIYQGNDSGYDNNGRKSYSEVQFVTMNKTKTTILDISFKECFFQKFKIDGEISNVSNNYNNNVSNNQLRHNYANCYTMIVNSKDMNVLFKDCGEDAISWKIFMVVSDDVTHMVYSNKLFVEFITKSKMKKKYSIRYRPGINTFDSKIHCIYLKTLENQKLKDEREEAGENIEGGDCDFDMFDDDDDDERIHRVAMESIILHRFIQTFPISIEDFMIEVDPILAKIIFKGFNRSQITTKNVDFTRRPITLSITMSLDQTVYNNIKKVETKDINNNLSKDIRKLDYEKYNVSTRLKDLKTFIQIISSNLAMFNEEEISTNNGYKYINEAEVKQFNEEENVCDIMYSKPGYPIIFERRYFLNGIHEMKECSSVTLTEISDGQSNKIFEDSNINYNTEVNVNEKLGNLTVSQNTVKNRANRTRIRTVSPNLDSINRGNNIEINDNPTNIEEPLFLSENYEGNNDEIYNDYKETTSKNFENIFWENSKYHQTRVIDKNVKKVKETITIIDGKEGKENDNEVENEGSQVDYLGPTQTAQVKGIFD</sequence>
<accession>A0A9P6WQP3</accession>
<dbReference type="AlphaFoldDB" id="A0A9P6WQP3"/>
<reference evidence="1" key="1">
    <citation type="submission" date="2020-11" db="EMBL/GenBank/DDBJ databases">
        <title>Kefir isolates.</title>
        <authorList>
            <person name="Marcisauskas S."/>
            <person name="Kim Y."/>
            <person name="Blasche S."/>
        </authorList>
    </citation>
    <scope>NUCLEOTIDE SEQUENCE</scope>
    <source>
        <strain evidence="1">Olga-1</strain>
    </source>
</reference>
<gene>
    <name evidence="1" type="ORF">C6P40_003814</name>
</gene>
<proteinExistence type="predicted"/>
<dbReference type="OrthoDB" id="3992718at2759"/>
<name>A0A9P6WQP3_9ASCO</name>
<evidence type="ECO:0000313" key="2">
    <source>
        <dbReference type="Proteomes" id="UP000697127"/>
    </source>
</evidence>
<keyword evidence="2" id="KW-1185">Reference proteome</keyword>
<dbReference type="EMBL" id="PUHW01000045">
    <property type="protein sequence ID" value="KAG0690113.1"/>
    <property type="molecule type" value="Genomic_DNA"/>
</dbReference>
<dbReference type="Proteomes" id="UP000697127">
    <property type="component" value="Unassembled WGS sequence"/>
</dbReference>
<protein>
    <submittedName>
        <fullName evidence="1">Uncharacterized protein</fullName>
    </submittedName>
</protein>
<organism evidence="1 2">
    <name type="scientific">Pichia californica</name>
    <dbReference type="NCBI Taxonomy" id="460514"/>
    <lineage>
        <taxon>Eukaryota</taxon>
        <taxon>Fungi</taxon>
        <taxon>Dikarya</taxon>
        <taxon>Ascomycota</taxon>
        <taxon>Saccharomycotina</taxon>
        <taxon>Pichiomycetes</taxon>
        <taxon>Pichiales</taxon>
        <taxon>Pichiaceae</taxon>
        <taxon>Pichia</taxon>
    </lineage>
</organism>